<keyword evidence="4" id="KW-1185">Reference proteome</keyword>
<dbReference type="RefSeq" id="WP_249514168.1">
    <property type="nucleotide sequence ID" value="NZ_CP093366.1"/>
</dbReference>
<evidence type="ECO:0000256" key="1">
    <source>
        <dbReference type="ARBA" id="ARBA00022737"/>
    </source>
</evidence>
<proteinExistence type="predicted"/>
<name>A0ABY4P8G7_9LACO</name>
<dbReference type="InterPro" id="IPR009459">
    <property type="entry name" value="MucBP_dom"/>
</dbReference>
<evidence type="ECO:0000259" key="2">
    <source>
        <dbReference type="Pfam" id="PF06458"/>
    </source>
</evidence>
<dbReference type="Proteomes" id="UP000831495">
    <property type="component" value="Chromosome"/>
</dbReference>
<sequence length="438" mass="48064">MDKYPGVNLVSEMGSGAPAVDAAHSFRPMFTDQTQVSYGSDDPNVNYQVEQATLFQHPSSDYVVFRAPLNDVIQSWAKYTNVGFYQGKNVDVKVDVAQQQPVKTKFGLIDLGIDTNSFLVCGSNSGSSNDDYTISVDIHFLDHATQKPLILSGYWFFLEINELKIVTVNTPIQKLITMTPAKNHLSFHDQIFQGTDPSGTGPTSSGLTLTYDRVSDFSYSFGPNPKTPNGGGTVDYTQDSFSNIQAPPPAIKGLPVANAYQDSSLYEINQTVPYENVRGYFTGWKVSLPIDPLIIVNPSLTTVTDTNGTNVTKNFDIQLVNNQLGVTAKSSVLSQATFYNRLYRIHVNGHLVPDSSKWLPKMNEQNVIEVAGTPTEFDKMNTDSWSQSTGNTDSVQFEAPTGQVTVKYVDKNQQAIAPDKVTTGVIDTAYQTSPKTVI</sequence>
<gene>
    <name evidence="3" type="ORF">MOO45_06825</name>
</gene>
<feature type="domain" description="MucBP" evidence="2">
    <location>
        <begin position="403"/>
        <end position="436"/>
    </location>
</feature>
<evidence type="ECO:0000313" key="4">
    <source>
        <dbReference type="Proteomes" id="UP000831495"/>
    </source>
</evidence>
<organism evidence="3 4">
    <name type="scientific">Bombilactobacillus folatiphilus</name>
    <dbReference type="NCBI Taxonomy" id="2923362"/>
    <lineage>
        <taxon>Bacteria</taxon>
        <taxon>Bacillati</taxon>
        <taxon>Bacillota</taxon>
        <taxon>Bacilli</taxon>
        <taxon>Lactobacillales</taxon>
        <taxon>Lactobacillaceae</taxon>
        <taxon>Bombilactobacillus</taxon>
    </lineage>
</organism>
<keyword evidence="1" id="KW-0677">Repeat</keyword>
<dbReference type="Pfam" id="PF06458">
    <property type="entry name" value="MucBP"/>
    <property type="match status" value="1"/>
</dbReference>
<protein>
    <submittedName>
        <fullName evidence="3">MucBP domain-containing protein</fullName>
    </submittedName>
</protein>
<reference evidence="3" key="1">
    <citation type="journal article" date="2022" name="Int. J. Syst. Evol. Microbiol.">
        <title>Apilactobacillus apisilvae sp. nov., Nicolia spurrieriana gen. nov. sp. nov., Bombilactobacillus folatiphilus sp. nov. and Bombilactobacillus thymidiniphilus sp. nov., four new lactic acid bacterial isolates from stingless bees Tetragonula carbonaria and Austroplebeia australis.</title>
        <authorList>
            <person name="Oliphant S.A."/>
            <person name="Watson-Haigh N.S."/>
            <person name="Sumby K.M."/>
            <person name="Gardner J."/>
            <person name="Groom S."/>
            <person name="Jiranek V."/>
        </authorList>
    </citation>
    <scope>NUCLEOTIDE SEQUENCE</scope>
    <source>
        <strain evidence="3">SG4_D2</strain>
    </source>
</reference>
<accession>A0ABY4P8G7</accession>
<dbReference type="EMBL" id="CP093366">
    <property type="protein sequence ID" value="UQS81900.1"/>
    <property type="molecule type" value="Genomic_DNA"/>
</dbReference>
<evidence type="ECO:0000313" key="3">
    <source>
        <dbReference type="EMBL" id="UQS81900.1"/>
    </source>
</evidence>
<dbReference type="Gene3D" id="3.10.20.320">
    <property type="entry name" value="Putative peptidoglycan bound protein (lpxtg motif)"/>
    <property type="match status" value="1"/>
</dbReference>